<evidence type="ECO:0000313" key="2">
    <source>
        <dbReference type="EMBL" id="JAT20358.1"/>
    </source>
</evidence>
<organism evidence="2">
    <name type="scientific">Graphocephala atropunctata</name>
    <dbReference type="NCBI Taxonomy" id="36148"/>
    <lineage>
        <taxon>Eukaryota</taxon>
        <taxon>Metazoa</taxon>
        <taxon>Ecdysozoa</taxon>
        <taxon>Arthropoda</taxon>
        <taxon>Hexapoda</taxon>
        <taxon>Insecta</taxon>
        <taxon>Pterygota</taxon>
        <taxon>Neoptera</taxon>
        <taxon>Paraneoptera</taxon>
        <taxon>Hemiptera</taxon>
        <taxon>Auchenorrhyncha</taxon>
        <taxon>Membracoidea</taxon>
        <taxon>Cicadellidae</taxon>
        <taxon>Cicadellinae</taxon>
        <taxon>Cicadellini</taxon>
        <taxon>Graphocephala</taxon>
    </lineage>
</organism>
<dbReference type="SUPFAM" id="SSF51735">
    <property type="entry name" value="NAD(P)-binding Rossmann-fold domains"/>
    <property type="match status" value="1"/>
</dbReference>
<gene>
    <name evidence="2" type="ORF">g.19809</name>
</gene>
<dbReference type="CDD" id="cd05244">
    <property type="entry name" value="BVR-B_like_SDR_a"/>
    <property type="match status" value="1"/>
</dbReference>
<accession>A0A1B6L9I4</accession>
<protein>
    <recommendedName>
        <fullName evidence="1">NAD(P)-binding domain-containing protein</fullName>
    </recommendedName>
</protein>
<dbReference type="GO" id="GO:0042602">
    <property type="term" value="F:riboflavin reductase (NADPH) activity"/>
    <property type="evidence" value="ECO:0007669"/>
    <property type="project" value="TreeGrafter"/>
</dbReference>
<evidence type="ECO:0000259" key="1">
    <source>
        <dbReference type="Pfam" id="PF13460"/>
    </source>
</evidence>
<proteinExistence type="predicted"/>
<feature type="non-terminal residue" evidence="2">
    <location>
        <position position="1"/>
    </location>
</feature>
<sequence>VTFVCLLSSYHSPNSPNSHSLTIYPSHTCESLTGYCFNCLFVIFRTRMNKIAVFGATGQTGLCVIKSAIEKGVKIRALIRNLSTLPKEFEDKIDIVQGDVLNAEDVRKTLEGQDAVIVVLGTRTDLGPTTVMSEGLKNIVAGMKALNISVVSVCLSAFLFRKPEDVPPMFHEVNADHMRMLSVMKASNLQWIAVYAPHIADEPPTGYVTKHDEAPSHKIISKYDLGQFFLDSVSMPEHYQKVVGLSSVPKK</sequence>
<dbReference type="Pfam" id="PF13460">
    <property type="entry name" value="NAD_binding_10"/>
    <property type="match status" value="1"/>
</dbReference>
<dbReference type="InterPro" id="IPR036291">
    <property type="entry name" value="NAD(P)-bd_dom_sf"/>
</dbReference>
<dbReference type="InterPro" id="IPR016040">
    <property type="entry name" value="NAD(P)-bd_dom"/>
</dbReference>
<dbReference type="EMBL" id="GEBQ01019619">
    <property type="protein sequence ID" value="JAT20358.1"/>
    <property type="molecule type" value="Transcribed_RNA"/>
</dbReference>
<dbReference type="GO" id="GO:0004074">
    <property type="term" value="F:biliverdin reductase [NAD(P)H] activity"/>
    <property type="evidence" value="ECO:0007669"/>
    <property type="project" value="TreeGrafter"/>
</dbReference>
<dbReference type="InterPro" id="IPR051606">
    <property type="entry name" value="Polyketide_Oxido-like"/>
</dbReference>
<dbReference type="AlphaFoldDB" id="A0A1B6L9I4"/>
<dbReference type="Gene3D" id="3.40.50.720">
    <property type="entry name" value="NAD(P)-binding Rossmann-like Domain"/>
    <property type="match status" value="1"/>
</dbReference>
<dbReference type="PANTHER" id="PTHR43355:SF2">
    <property type="entry name" value="FLAVIN REDUCTASE (NADPH)"/>
    <property type="match status" value="1"/>
</dbReference>
<feature type="domain" description="NAD(P)-binding" evidence="1">
    <location>
        <begin position="55"/>
        <end position="235"/>
    </location>
</feature>
<reference evidence="2" key="1">
    <citation type="submission" date="2015-11" db="EMBL/GenBank/DDBJ databases">
        <title>De novo transcriptome assembly of four potential Pierce s Disease insect vectors from Arizona vineyards.</title>
        <authorList>
            <person name="Tassone E.E."/>
        </authorList>
    </citation>
    <scope>NUCLEOTIDE SEQUENCE</scope>
</reference>
<dbReference type="PANTHER" id="PTHR43355">
    <property type="entry name" value="FLAVIN REDUCTASE (NADPH)"/>
    <property type="match status" value="1"/>
</dbReference>
<name>A0A1B6L9I4_9HEMI</name>